<gene>
    <name evidence="2" type="ORF">SAMN05444390_1011433</name>
</gene>
<organism evidence="2 3">
    <name type="scientific">Marinobacterium lutimaris</name>
    <dbReference type="NCBI Taxonomy" id="568106"/>
    <lineage>
        <taxon>Bacteria</taxon>
        <taxon>Pseudomonadati</taxon>
        <taxon>Pseudomonadota</taxon>
        <taxon>Gammaproteobacteria</taxon>
        <taxon>Oceanospirillales</taxon>
        <taxon>Oceanospirillaceae</taxon>
        <taxon>Marinobacterium</taxon>
    </lineage>
</organism>
<evidence type="ECO:0000313" key="2">
    <source>
        <dbReference type="EMBL" id="SEG12777.1"/>
    </source>
</evidence>
<dbReference type="EMBL" id="FNVQ01000001">
    <property type="protein sequence ID" value="SEG12777.1"/>
    <property type="molecule type" value="Genomic_DNA"/>
</dbReference>
<dbReference type="Proteomes" id="UP000236745">
    <property type="component" value="Unassembled WGS sequence"/>
</dbReference>
<feature type="region of interest" description="Disordered" evidence="1">
    <location>
        <begin position="109"/>
        <end position="138"/>
    </location>
</feature>
<reference evidence="2 3" key="1">
    <citation type="submission" date="2016-10" db="EMBL/GenBank/DDBJ databases">
        <authorList>
            <person name="de Groot N.N."/>
        </authorList>
    </citation>
    <scope>NUCLEOTIDE SEQUENCE [LARGE SCALE GENOMIC DNA]</scope>
    <source>
        <strain evidence="2 3">DSM 22012</strain>
    </source>
</reference>
<evidence type="ECO:0000256" key="1">
    <source>
        <dbReference type="SAM" id="MobiDB-lite"/>
    </source>
</evidence>
<name>A0A1H5XN01_9GAMM</name>
<sequence>MNRLVIVIGLALIGMSGTTIWALISANQEIGRLQADNETLRSGYEYAANERTQLDQLYAAQKRETYRVQSNLEQQIDALRNAKADACAHAVVTADRISILQQPVWLDTSGSMPSDTAELNSGDPLPGASVSGDEKPGG</sequence>
<protein>
    <submittedName>
        <fullName evidence="2">Uncharacterized protein</fullName>
    </submittedName>
</protein>
<evidence type="ECO:0000313" key="3">
    <source>
        <dbReference type="Proteomes" id="UP000236745"/>
    </source>
</evidence>
<accession>A0A1H5XN01</accession>
<keyword evidence="3" id="KW-1185">Reference proteome</keyword>
<proteinExistence type="predicted"/>
<feature type="compositionally biased region" description="Polar residues" evidence="1">
    <location>
        <begin position="109"/>
        <end position="119"/>
    </location>
</feature>
<dbReference type="AlphaFoldDB" id="A0A1H5XN01"/>